<dbReference type="AlphaFoldDB" id="A0A1H3C2V4"/>
<dbReference type="EMBL" id="FNNU01000004">
    <property type="protein sequence ID" value="SDX48370.1"/>
    <property type="molecule type" value="Genomic_DNA"/>
</dbReference>
<evidence type="ECO:0000259" key="1">
    <source>
        <dbReference type="Pfam" id="PF06568"/>
    </source>
</evidence>
<keyword evidence="3" id="KW-1185">Reference proteome</keyword>
<name>A0A1H3C2V4_9PSED</name>
<proteinExistence type="predicted"/>
<dbReference type="STRING" id="1007099.SAMN05216287_3072"/>
<organism evidence="2 3">
    <name type="scientific">Pseudomonas kuykendallii</name>
    <dbReference type="NCBI Taxonomy" id="1007099"/>
    <lineage>
        <taxon>Bacteria</taxon>
        <taxon>Pseudomonadati</taxon>
        <taxon>Pseudomonadota</taxon>
        <taxon>Gammaproteobacteria</taxon>
        <taxon>Pseudomonadales</taxon>
        <taxon>Pseudomonadaceae</taxon>
        <taxon>Pseudomonas</taxon>
    </lineage>
</organism>
<accession>A0A1H3C2V4</accession>
<reference evidence="3" key="1">
    <citation type="submission" date="2016-10" db="EMBL/GenBank/DDBJ databases">
        <authorList>
            <person name="Varghese N."/>
            <person name="Submissions S."/>
        </authorList>
    </citation>
    <scope>NUCLEOTIDE SEQUENCE [LARGE SCALE GENOMIC DNA]</scope>
    <source>
        <strain evidence="3">NRRL B-59562</strain>
    </source>
</reference>
<dbReference type="RefSeq" id="WP_090229954.1">
    <property type="nucleotide sequence ID" value="NZ_FNNU01000004.1"/>
</dbReference>
<evidence type="ECO:0000313" key="2">
    <source>
        <dbReference type="EMBL" id="SDX48370.1"/>
    </source>
</evidence>
<sequence>MKKQQKGYALVMRGQLSPASRPPYWRRLLALLARWQRLAAQRRHLASLSDATLKDIGLTRVDVEQEFNRPFWDDQPRG</sequence>
<dbReference type="OrthoDB" id="7306802at2"/>
<protein>
    <submittedName>
        <fullName evidence="2">Uncharacterized conserved protein YjiS, DUF1127 family</fullName>
    </submittedName>
</protein>
<gene>
    <name evidence="2" type="ORF">SAMN05216287_3072</name>
</gene>
<feature type="domain" description="YjiS-like" evidence="1">
    <location>
        <begin position="28"/>
        <end position="63"/>
    </location>
</feature>
<evidence type="ECO:0000313" key="3">
    <source>
        <dbReference type="Proteomes" id="UP000243778"/>
    </source>
</evidence>
<dbReference type="Pfam" id="PF06568">
    <property type="entry name" value="YjiS-like"/>
    <property type="match status" value="1"/>
</dbReference>
<dbReference type="Proteomes" id="UP000243778">
    <property type="component" value="Unassembled WGS sequence"/>
</dbReference>
<dbReference type="InterPro" id="IPR009506">
    <property type="entry name" value="YjiS-like"/>
</dbReference>